<evidence type="ECO:0000313" key="3">
    <source>
        <dbReference type="Proteomes" id="UP000013984"/>
    </source>
</evidence>
<comment type="caution">
    <text evidence="2">The sequence shown here is derived from an EMBL/GenBank/DDBJ whole genome shotgun (WGS) entry which is preliminary data.</text>
</comment>
<name>R9A6V8_9LEPT</name>
<dbReference type="InterPro" id="IPR032774">
    <property type="entry name" value="WG_beta_rep"/>
</dbReference>
<evidence type="ECO:0000313" key="2">
    <source>
        <dbReference type="EMBL" id="EOQ97744.1"/>
    </source>
</evidence>
<evidence type="ECO:0000256" key="1">
    <source>
        <dbReference type="SAM" id="SignalP"/>
    </source>
</evidence>
<dbReference type="Pfam" id="PF14903">
    <property type="entry name" value="WG_beta_rep"/>
    <property type="match status" value="3"/>
</dbReference>
<evidence type="ECO:0008006" key="4">
    <source>
        <dbReference type="Google" id="ProtNLM"/>
    </source>
</evidence>
<keyword evidence="1" id="KW-0732">Signal</keyword>
<dbReference type="STRING" id="1218599.LEP1GSC195_0266"/>
<dbReference type="PANTHER" id="PTHR37841:SF1">
    <property type="entry name" value="DUF3298 DOMAIN-CONTAINING PROTEIN"/>
    <property type="match status" value="1"/>
</dbReference>
<dbReference type="EMBL" id="AOGZ02000013">
    <property type="protein sequence ID" value="EOQ97744.1"/>
    <property type="molecule type" value="Genomic_DNA"/>
</dbReference>
<feature type="signal peptide" evidence="1">
    <location>
        <begin position="1"/>
        <end position="16"/>
    </location>
</feature>
<dbReference type="Proteomes" id="UP000013984">
    <property type="component" value="Unassembled WGS sequence"/>
</dbReference>
<dbReference type="PANTHER" id="PTHR37841">
    <property type="entry name" value="GLR2918 PROTEIN"/>
    <property type="match status" value="1"/>
</dbReference>
<organism evidence="2 3">
    <name type="scientific">Leptospira wolbachii serovar Codice str. CDC</name>
    <dbReference type="NCBI Taxonomy" id="1218599"/>
    <lineage>
        <taxon>Bacteria</taxon>
        <taxon>Pseudomonadati</taxon>
        <taxon>Spirochaetota</taxon>
        <taxon>Spirochaetia</taxon>
        <taxon>Leptospirales</taxon>
        <taxon>Leptospiraceae</taxon>
        <taxon>Leptospira</taxon>
    </lineage>
</organism>
<sequence>MKLVFTFLIFALPLFAKTNLPISFEENGLYGFKNKSGKVIIKAQYQQTMDFTKEQVSFVVSNNKWICIDSKNNILLETFVYDNGPDYYAENLARFVENKKFGFFNSRCKKLIPAQYDFAFPFENGYSIVCHGCESKLDGEHSKIVGGKFGVINRKGKTVLPIEYDSINSIDGKNRTASVTKDQKKTIVNL</sequence>
<accession>R9A6V8</accession>
<dbReference type="AlphaFoldDB" id="R9A6V8"/>
<keyword evidence="3" id="KW-1185">Reference proteome</keyword>
<dbReference type="OrthoDB" id="343240at2"/>
<feature type="chain" id="PRO_5004480201" description="WG repeat-containing protein" evidence="1">
    <location>
        <begin position="17"/>
        <end position="190"/>
    </location>
</feature>
<gene>
    <name evidence="2" type="ORF">LEP1GSC195_0266</name>
</gene>
<reference evidence="2" key="1">
    <citation type="submission" date="2013-04" db="EMBL/GenBank/DDBJ databases">
        <authorList>
            <person name="Harkins D.M."/>
            <person name="Durkin A.S."/>
            <person name="Brinkac L.M."/>
            <person name="Haft D.H."/>
            <person name="Selengut J.D."/>
            <person name="Sanka R."/>
            <person name="DePew J."/>
            <person name="Purushe J."/>
            <person name="Galloway R.L."/>
            <person name="Vinetz J.M."/>
            <person name="Sutton G.G."/>
            <person name="Nierman W.C."/>
            <person name="Fouts D.E."/>
        </authorList>
    </citation>
    <scope>NUCLEOTIDE SEQUENCE [LARGE SCALE GENOMIC DNA]</scope>
    <source>
        <strain evidence="2">CDC</strain>
    </source>
</reference>
<dbReference type="RefSeq" id="WP_015680434.1">
    <property type="nucleotide sequence ID" value="NZ_AOGZ02000013.1"/>
</dbReference>
<protein>
    <recommendedName>
        <fullName evidence="4">WG repeat-containing protein</fullName>
    </recommendedName>
</protein>
<proteinExistence type="predicted"/>